<organism evidence="2 3">
    <name type="scientific">Leucobacter ruminantium</name>
    <dbReference type="NCBI Taxonomy" id="1289170"/>
    <lineage>
        <taxon>Bacteria</taxon>
        <taxon>Bacillati</taxon>
        <taxon>Actinomycetota</taxon>
        <taxon>Actinomycetes</taxon>
        <taxon>Micrococcales</taxon>
        <taxon>Microbacteriaceae</taxon>
        <taxon>Leucobacter</taxon>
    </lineage>
</organism>
<dbReference type="Pfam" id="PF13625">
    <property type="entry name" value="Helicase_C_3"/>
    <property type="match status" value="1"/>
</dbReference>
<accession>A0A939LVZ5</accession>
<dbReference type="GO" id="GO:0004386">
    <property type="term" value="F:helicase activity"/>
    <property type="evidence" value="ECO:0007669"/>
    <property type="project" value="UniProtKB-KW"/>
</dbReference>
<dbReference type="InterPro" id="IPR032830">
    <property type="entry name" value="XPB/Ssl2_N"/>
</dbReference>
<dbReference type="RefSeq" id="WP_208046284.1">
    <property type="nucleotide sequence ID" value="NZ_JAGDYL010000019.1"/>
</dbReference>
<keyword evidence="2" id="KW-0378">Hydrolase</keyword>
<comment type="caution">
    <text evidence="2">The sequence shown here is derived from an EMBL/GenBank/DDBJ whole genome shotgun (WGS) entry which is preliminary data.</text>
</comment>
<dbReference type="AlphaFoldDB" id="A0A939LVZ5"/>
<name>A0A939LVZ5_9MICO</name>
<keyword evidence="3" id="KW-1185">Reference proteome</keyword>
<evidence type="ECO:0000259" key="1">
    <source>
        <dbReference type="Pfam" id="PF13625"/>
    </source>
</evidence>
<dbReference type="EMBL" id="JAGDYL010000019">
    <property type="protein sequence ID" value="MBO1805814.1"/>
    <property type="molecule type" value="Genomic_DNA"/>
</dbReference>
<keyword evidence="2" id="KW-0347">Helicase</keyword>
<sequence length="576" mass="60671">MSGTLALAAALAAMDRGTLAAVVERRRPQAISGITDPIGLASELLRADSVERAIAPLERDDLAALLQPETAAEEVRDRLLGLGLLGWDEGSAAPLPEVAAALTASLDRVGLSPDSLRNDHVSEPPGTTDTASWYVAALTALGTAAEVLRALRTQPGRLNRTGTVAVATVKSLAEATRIDVDRTGDAVQALLDARLLVPAAQLTLLSWSPATADWLELGAPDRWVALGAAAVAAMPPQLRRLLEERDLEGSLAALRDRYPLLPASTEAAARRFGRIAEHLGLAVDGALGEAGRALLADDLDAARAIAERDMPAPVAGVYIQPDLSVVVPGPLAPSDEAALAALTVPEQTGIASTRRITEASIAAALERGFDAAGARSAFERLSLTGIPQPLDYMLASIAERIRGIVVREHSGDEGRTRLDISRPELRETLLVDRALHHLQLAQGEEPSALYSRLRADHVFAALGDARYTASFEGAADSPLVNPAPEPRTTELPDELAQLVDRVHSAVRSEPGAGGFARRLELAIRDRSTVRVTASAQGRTHVFTLLPTSLDAGRLRATDPGAGVERTLPISTITAVE</sequence>
<evidence type="ECO:0000313" key="3">
    <source>
        <dbReference type="Proteomes" id="UP000664398"/>
    </source>
</evidence>
<proteinExistence type="predicted"/>
<gene>
    <name evidence="2" type="ORF">J4H91_10885</name>
</gene>
<feature type="domain" description="Helicase XPB/Ssl2 N-terminal" evidence="1">
    <location>
        <begin position="318"/>
        <end position="441"/>
    </location>
</feature>
<evidence type="ECO:0000313" key="2">
    <source>
        <dbReference type="EMBL" id="MBO1805814.1"/>
    </source>
</evidence>
<keyword evidence="2" id="KW-0547">Nucleotide-binding</keyword>
<protein>
    <submittedName>
        <fullName evidence="2">Helicase-associated domain-containing protein</fullName>
    </submittedName>
</protein>
<dbReference type="Proteomes" id="UP000664398">
    <property type="component" value="Unassembled WGS sequence"/>
</dbReference>
<keyword evidence="2" id="KW-0067">ATP-binding</keyword>
<reference evidence="2" key="1">
    <citation type="submission" date="2021-03" db="EMBL/GenBank/DDBJ databases">
        <title>Leucobacter chromiisoli sp. nov., isolated from chromium-containing soil of chemical plant.</title>
        <authorList>
            <person name="Xu Z."/>
        </authorList>
    </citation>
    <scope>NUCLEOTIDE SEQUENCE</scope>
    <source>
        <strain evidence="2">A2</strain>
    </source>
</reference>